<name>A0A150HVV6_9GAMM</name>
<dbReference type="SUPFAM" id="SSF160631">
    <property type="entry name" value="SMI1/KNR4-like"/>
    <property type="match status" value="1"/>
</dbReference>
<evidence type="ECO:0000313" key="2">
    <source>
        <dbReference type="EMBL" id="KXZ71134.1"/>
    </source>
</evidence>
<feature type="domain" description="Knr4/Smi1-like" evidence="1">
    <location>
        <begin position="44"/>
        <end position="153"/>
    </location>
</feature>
<dbReference type="AlphaFoldDB" id="A0A150HVV6"/>
<dbReference type="Pfam" id="PF09346">
    <property type="entry name" value="SMI1_KNR4"/>
    <property type="match status" value="1"/>
</dbReference>
<comment type="caution">
    <text evidence="2">The sequence shown here is derived from an EMBL/GenBank/DDBJ whole genome shotgun (WGS) entry which is preliminary data.</text>
</comment>
<sequence length="165" mass="19495">MGNLFKELINQIKKDWTIPKHMDSISHDLLFRCQFFHGFIGIDELHIDLPIEFVEFYKFANGAYLFEDIVYGQWGLQLLDAFLIQEKTRDFIEGNSGYLKGDLIVGEFLGDSELLLLRTDPSKNDYGFMMIVTPLDSRNNWNKIELNFYDFIKEYVNNLGQKFWE</sequence>
<gene>
    <name evidence="2" type="ORF">AVENLUH13518_01583</name>
</gene>
<dbReference type="RefSeq" id="WP_061524614.1">
    <property type="nucleotide sequence ID" value="NZ_JRHX01000042.1"/>
</dbReference>
<protein>
    <recommendedName>
        <fullName evidence="1">Knr4/Smi1-like domain-containing protein</fullName>
    </recommendedName>
</protein>
<dbReference type="InterPro" id="IPR037883">
    <property type="entry name" value="Knr4/Smi1-like_sf"/>
</dbReference>
<proteinExistence type="predicted"/>
<dbReference type="PATRIC" id="fig|52133.19.peg.1607"/>
<dbReference type="InterPro" id="IPR018958">
    <property type="entry name" value="Knr4/Smi1-like_dom"/>
</dbReference>
<reference evidence="2 3" key="1">
    <citation type="journal article" date="2016" name="Sci. Rep.">
        <title>Genomic and phenotypic characterization of the species Acinetobacter venetianus.</title>
        <authorList>
            <person name="Fondi M."/>
            <person name="Maida I."/>
            <person name="Perrin E."/>
            <person name="Orlandini V."/>
            <person name="La Torre L."/>
            <person name="Bosi E."/>
            <person name="Negroni A."/>
            <person name="Zanaroli G."/>
            <person name="Fava F."/>
            <person name="Decorosi F."/>
            <person name="Giovannetti L."/>
            <person name="Viti C."/>
            <person name="Vaneechoutte M."/>
            <person name="Dijkshoorn L."/>
            <person name="Fani R."/>
        </authorList>
    </citation>
    <scope>NUCLEOTIDE SEQUENCE [LARGE SCALE GENOMIC DNA]</scope>
    <source>
        <strain evidence="2 3">LUH13518</strain>
    </source>
</reference>
<evidence type="ECO:0000313" key="3">
    <source>
        <dbReference type="Proteomes" id="UP000075544"/>
    </source>
</evidence>
<dbReference type="Proteomes" id="UP000075544">
    <property type="component" value="Unassembled WGS sequence"/>
</dbReference>
<organism evidence="2 3">
    <name type="scientific">Acinetobacter venetianus</name>
    <dbReference type="NCBI Taxonomy" id="52133"/>
    <lineage>
        <taxon>Bacteria</taxon>
        <taxon>Pseudomonadati</taxon>
        <taxon>Pseudomonadota</taxon>
        <taxon>Gammaproteobacteria</taxon>
        <taxon>Moraxellales</taxon>
        <taxon>Moraxellaceae</taxon>
        <taxon>Acinetobacter</taxon>
    </lineage>
</organism>
<dbReference type="EMBL" id="JRHX01000042">
    <property type="protein sequence ID" value="KXZ71134.1"/>
    <property type="molecule type" value="Genomic_DNA"/>
</dbReference>
<accession>A0A150HVV6</accession>
<evidence type="ECO:0000259" key="1">
    <source>
        <dbReference type="Pfam" id="PF09346"/>
    </source>
</evidence>